<dbReference type="InterPro" id="IPR012334">
    <property type="entry name" value="Pectin_lyas_fold"/>
</dbReference>
<reference evidence="17" key="2">
    <citation type="submission" date="2017-02" db="EMBL/GenBank/DDBJ databases">
        <title>Sunflower complete genome.</title>
        <authorList>
            <person name="Langlade N."/>
            <person name="Munos S."/>
        </authorList>
    </citation>
    <scope>NUCLEOTIDE SEQUENCE [LARGE SCALE GENOMIC DNA]</scope>
    <source>
        <tissue evidence="17">Leaves</tissue>
    </source>
</reference>
<dbReference type="Gene3D" id="2.160.20.10">
    <property type="entry name" value="Single-stranded right-handed beta-helix, Pectin lyase-like"/>
    <property type="match status" value="1"/>
</dbReference>
<feature type="domain" description="Pectinesterase inhibitor" evidence="15">
    <location>
        <begin position="58"/>
        <end position="210"/>
    </location>
</feature>
<proteinExistence type="inferred from homology"/>
<evidence type="ECO:0000256" key="9">
    <source>
        <dbReference type="ARBA" id="ARBA00023316"/>
    </source>
</evidence>
<evidence type="ECO:0000256" key="12">
    <source>
        <dbReference type="PROSITE-ProRule" id="PRU10040"/>
    </source>
</evidence>
<comment type="similarity">
    <text evidence="3">In the C-terminal section; belongs to the pectinesterase family.</text>
</comment>
<comment type="pathway">
    <text evidence="1">Glycan metabolism; pectin degradation; 2-dehydro-3-deoxy-D-gluconate from pectin: step 1/5.</text>
</comment>
<accession>A0A251TH81</accession>
<evidence type="ECO:0000256" key="6">
    <source>
        <dbReference type="ARBA" id="ARBA00023085"/>
    </source>
</evidence>
<keyword evidence="7" id="KW-1015">Disulfide bond</keyword>
<reference evidence="16 18" key="1">
    <citation type="journal article" date="2017" name="Nature">
        <title>The sunflower genome provides insights into oil metabolism, flowering and Asterid evolution.</title>
        <authorList>
            <person name="Badouin H."/>
            <person name="Gouzy J."/>
            <person name="Grassa C.J."/>
            <person name="Murat F."/>
            <person name="Staton S.E."/>
            <person name="Cottret L."/>
            <person name="Lelandais-Briere C."/>
            <person name="Owens G.L."/>
            <person name="Carrere S."/>
            <person name="Mayjonade B."/>
            <person name="Legrand L."/>
            <person name="Gill N."/>
            <person name="Kane N.C."/>
            <person name="Bowers J.E."/>
            <person name="Hubner S."/>
            <person name="Bellec A."/>
            <person name="Berard A."/>
            <person name="Berges H."/>
            <person name="Blanchet N."/>
            <person name="Boniface M.C."/>
            <person name="Brunel D."/>
            <person name="Catrice O."/>
            <person name="Chaidir N."/>
            <person name="Claudel C."/>
            <person name="Donnadieu C."/>
            <person name="Faraut T."/>
            <person name="Fievet G."/>
            <person name="Helmstetter N."/>
            <person name="King M."/>
            <person name="Knapp S.J."/>
            <person name="Lai Z."/>
            <person name="Le Paslier M.C."/>
            <person name="Lippi Y."/>
            <person name="Lorenzon L."/>
            <person name="Mandel J.R."/>
            <person name="Marage G."/>
            <person name="Marchand G."/>
            <person name="Marquand E."/>
            <person name="Bret-Mestries E."/>
            <person name="Morien E."/>
            <person name="Nambeesan S."/>
            <person name="Nguyen T."/>
            <person name="Pegot-Espagnet P."/>
            <person name="Pouilly N."/>
            <person name="Raftis F."/>
            <person name="Sallet E."/>
            <person name="Schiex T."/>
            <person name="Thomas J."/>
            <person name="Vandecasteele C."/>
            <person name="Vares D."/>
            <person name="Vear F."/>
            <person name="Vautrin S."/>
            <person name="Crespi M."/>
            <person name="Mangin B."/>
            <person name="Burke J.M."/>
            <person name="Salse J."/>
            <person name="Munos S."/>
            <person name="Vincourt P."/>
            <person name="Rieseberg L.H."/>
            <person name="Langlade N.B."/>
        </authorList>
    </citation>
    <scope>NUCLEOTIDE SEQUENCE [LARGE SCALE GENOMIC DNA]</scope>
    <source>
        <strain evidence="18">cv. SF193</strain>
        <tissue evidence="16">Leaves</tissue>
    </source>
</reference>
<evidence type="ECO:0000256" key="2">
    <source>
        <dbReference type="ARBA" id="ARBA00006027"/>
    </source>
</evidence>
<dbReference type="InterPro" id="IPR000070">
    <property type="entry name" value="Pectinesterase_cat"/>
</dbReference>
<evidence type="ECO:0000256" key="4">
    <source>
        <dbReference type="ARBA" id="ARBA00013229"/>
    </source>
</evidence>
<feature type="compositionally biased region" description="Polar residues" evidence="13">
    <location>
        <begin position="372"/>
        <end position="382"/>
    </location>
</feature>
<reference evidence="16" key="3">
    <citation type="submission" date="2020-06" db="EMBL/GenBank/DDBJ databases">
        <title>Helianthus annuus Genome sequencing and assembly Release 2.</title>
        <authorList>
            <person name="Gouzy J."/>
            <person name="Langlade N."/>
            <person name="Munos S."/>
        </authorList>
    </citation>
    <scope>NUCLEOTIDE SEQUENCE</scope>
    <source>
        <tissue evidence="16">Leaves</tissue>
    </source>
</reference>
<protein>
    <recommendedName>
        <fullName evidence="4">pectinesterase</fullName>
        <ecNumber evidence="4">3.1.1.11</ecNumber>
    </recommendedName>
</protein>
<comment type="catalytic activity">
    <reaction evidence="10">
        <text>[(1-&gt;4)-alpha-D-galacturonosyl methyl ester](n) + n H2O = [(1-&gt;4)-alpha-D-galacturonosyl](n) + n methanol + n H(+)</text>
        <dbReference type="Rhea" id="RHEA:22380"/>
        <dbReference type="Rhea" id="RHEA-COMP:14570"/>
        <dbReference type="Rhea" id="RHEA-COMP:14573"/>
        <dbReference type="ChEBI" id="CHEBI:15377"/>
        <dbReference type="ChEBI" id="CHEBI:15378"/>
        <dbReference type="ChEBI" id="CHEBI:17790"/>
        <dbReference type="ChEBI" id="CHEBI:140522"/>
        <dbReference type="ChEBI" id="CHEBI:140523"/>
        <dbReference type="EC" id="3.1.1.11"/>
    </reaction>
</comment>
<dbReference type="FunFam" id="1.20.140.40:FF:000001">
    <property type="entry name" value="Pectinesterase"/>
    <property type="match status" value="1"/>
</dbReference>
<evidence type="ECO:0000256" key="3">
    <source>
        <dbReference type="ARBA" id="ARBA00007786"/>
    </source>
</evidence>
<keyword evidence="14" id="KW-1133">Transmembrane helix</keyword>
<dbReference type="InterPro" id="IPR011050">
    <property type="entry name" value="Pectin_lyase_fold/virulence"/>
</dbReference>
<dbReference type="GO" id="GO:0030599">
    <property type="term" value="F:pectinesterase activity"/>
    <property type="evidence" value="ECO:0000318"/>
    <property type="project" value="GO_Central"/>
</dbReference>
<comment type="similarity">
    <text evidence="2">In the N-terminal section; belongs to the PMEI family.</text>
</comment>
<dbReference type="Gramene" id="mRNA:HanXRQr2_Chr07g0286581">
    <property type="protein sequence ID" value="mRNA:HanXRQr2_Chr07g0286581"/>
    <property type="gene ID" value="HanXRQr2_Chr07g0286581"/>
</dbReference>
<feature type="compositionally biased region" description="Polar residues" evidence="13">
    <location>
        <begin position="354"/>
        <end position="364"/>
    </location>
</feature>
<feature type="transmembrane region" description="Helical" evidence="14">
    <location>
        <begin position="12"/>
        <end position="32"/>
    </location>
</feature>
<dbReference type="Pfam" id="PF04043">
    <property type="entry name" value="PMEI"/>
    <property type="match status" value="1"/>
</dbReference>
<dbReference type="GO" id="GO:0046910">
    <property type="term" value="F:pectinesterase inhibitor activity"/>
    <property type="evidence" value="ECO:0000318"/>
    <property type="project" value="GO_Central"/>
</dbReference>
<keyword evidence="8" id="KW-0325">Glycoprotein</keyword>
<dbReference type="Gene3D" id="1.20.140.40">
    <property type="entry name" value="Invertase/pectin methylesterase inhibitor family protein"/>
    <property type="match status" value="1"/>
</dbReference>
<evidence type="ECO:0000256" key="5">
    <source>
        <dbReference type="ARBA" id="ARBA00022801"/>
    </source>
</evidence>
<dbReference type="InParanoid" id="A0A251TH81"/>
<dbReference type="FunFam" id="2.160.20.10:FF:000001">
    <property type="entry name" value="Pectinesterase"/>
    <property type="match status" value="1"/>
</dbReference>
<dbReference type="SUPFAM" id="SSF51126">
    <property type="entry name" value="Pectin lyase-like"/>
    <property type="match status" value="1"/>
</dbReference>
<keyword evidence="9" id="KW-0961">Cell wall biogenesis/degradation</keyword>
<gene>
    <name evidence="17" type="ORF">HannXRQ_Chr10g0285471</name>
    <name evidence="16" type="ORF">HanXRQr2_Chr07g0286581</name>
</gene>
<dbReference type="UniPathway" id="UPA00545">
    <property type="reaction ID" value="UER00823"/>
</dbReference>
<evidence type="ECO:0000313" key="18">
    <source>
        <dbReference type="Proteomes" id="UP000215914"/>
    </source>
</evidence>
<feature type="transmembrane region" description="Helical" evidence="14">
    <location>
        <begin position="47"/>
        <end position="67"/>
    </location>
</feature>
<dbReference type="AlphaFoldDB" id="A0A251TH81"/>
<evidence type="ECO:0000256" key="8">
    <source>
        <dbReference type="ARBA" id="ARBA00023180"/>
    </source>
</evidence>
<dbReference type="NCBIfam" id="TIGR01614">
    <property type="entry name" value="PME_inhib"/>
    <property type="match status" value="1"/>
</dbReference>
<evidence type="ECO:0000256" key="13">
    <source>
        <dbReference type="SAM" id="MobiDB-lite"/>
    </source>
</evidence>
<dbReference type="EMBL" id="CM007899">
    <property type="protein sequence ID" value="OTG10244.1"/>
    <property type="molecule type" value="Genomic_DNA"/>
</dbReference>
<dbReference type="InterPro" id="IPR006501">
    <property type="entry name" value="Pectinesterase_inhib_dom"/>
</dbReference>
<dbReference type="STRING" id="4232.A0A251TH81"/>
<sequence>MALEGGKKKKYTVIAIATMLVVAAVVGTIFHVRRSTKEIEIHTEEKTGAVILLAATVVTATTIIILCKYTDFRDICRETLERIKAGIKAPSQLIKASFAHAVERIQFAIDKSSTIRQSEKDPRAVVALDQCKELLGVSIDDLKRSINKVSLFDVPKLKDNTIELRVWLSGSVTYQETCIDAFDNTTSNSGPAMVKLLDLGIKLTRNSLAMLDGIIELAGGKPPISKIFVPRVPQEPEPTTTVIDIDNNQPELPQPEVPQTKPKGFIFDWRINRKGPQPEVPQPNPKTINVDIDQNIPQPNPKTINVDIDQNIPQPNPKTINVDIDQNIPQPKSKTKTINVDVQGNVPQPKPKTKTINVDIQGNVPQPKPKTKTINVDIQGNVPQPKPKTKTINVDIQGNVPQPKPRTTVWKKEVTIVHSHGTKPVEVTGRRMLDQTPIDDQEPESQSENEPIMLHETDTPYPTWADTSRRSLINADPGTLKPNAVVAQDGSGQFKTIMEAVNTAPKRSPQPFIILIKAGVYKEYVTIPRGIDNVVFLGEGPTKTKITGNKNYIDGVATFHSATVAVNGDGFMARGVGFENTAGPDKHQAVALRVSADMSIFHNCVMEGYQDTLYTHSYRQFYRQCSISGTIDFIFGNAAAVFQDCKMIVRKPMSNQACMVTAQGRKDQHSVGGLVFDGCTITAEPDFLSAAPMPKSYLGRPWKEFSRTIIMQSFIDKNIDPEGWAPWVGTFGQDTCYYAEFNNKGPGADTSRRVKWKGVKKISQQEAASFGPGTYIQGDTWIKASSVPYDAGLMRI</sequence>
<feature type="region of interest" description="Disordered" evidence="13">
    <location>
        <begin position="342"/>
        <end position="405"/>
    </location>
</feature>
<evidence type="ECO:0000256" key="1">
    <source>
        <dbReference type="ARBA" id="ARBA00005184"/>
    </source>
</evidence>
<dbReference type="Proteomes" id="UP000215914">
    <property type="component" value="Chromosome 10"/>
</dbReference>
<keyword evidence="5 16" id="KW-0378">Hydrolase</keyword>
<keyword evidence="18" id="KW-1185">Reference proteome</keyword>
<evidence type="ECO:0000259" key="15">
    <source>
        <dbReference type="SMART" id="SM00856"/>
    </source>
</evidence>
<dbReference type="OMA" id="IPRSMIN"/>
<evidence type="ECO:0000256" key="10">
    <source>
        <dbReference type="ARBA" id="ARBA00047928"/>
    </source>
</evidence>
<evidence type="ECO:0000256" key="7">
    <source>
        <dbReference type="ARBA" id="ARBA00023157"/>
    </source>
</evidence>
<evidence type="ECO:0000256" key="11">
    <source>
        <dbReference type="ARBA" id="ARBA00057335"/>
    </source>
</evidence>
<dbReference type="PROSITE" id="PS00503">
    <property type="entry name" value="PECTINESTERASE_2"/>
    <property type="match status" value="1"/>
</dbReference>
<keyword evidence="14" id="KW-0812">Transmembrane</keyword>
<evidence type="ECO:0000313" key="16">
    <source>
        <dbReference type="EMBL" id="KAF5797924.1"/>
    </source>
</evidence>
<dbReference type="EC" id="3.1.1.11" evidence="4"/>
<dbReference type="InterPro" id="IPR033131">
    <property type="entry name" value="Pectinesterase_Asp_AS"/>
</dbReference>
<organism evidence="17 18">
    <name type="scientific">Helianthus annuus</name>
    <name type="common">Common sunflower</name>
    <dbReference type="NCBI Taxonomy" id="4232"/>
    <lineage>
        <taxon>Eukaryota</taxon>
        <taxon>Viridiplantae</taxon>
        <taxon>Streptophyta</taxon>
        <taxon>Embryophyta</taxon>
        <taxon>Tracheophyta</taxon>
        <taxon>Spermatophyta</taxon>
        <taxon>Magnoliopsida</taxon>
        <taxon>eudicotyledons</taxon>
        <taxon>Gunneridae</taxon>
        <taxon>Pentapetalae</taxon>
        <taxon>asterids</taxon>
        <taxon>campanulids</taxon>
        <taxon>Asterales</taxon>
        <taxon>Asteraceae</taxon>
        <taxon>Asteroideae</taxon>
        <taxon>Heliantheae alliance</taxon>
        <taxon>Heliantheae</taxon>
        <taxon>Helianthus</taxon>
    </lineage>
</organism>
<dbReference type="EMBL" id="MNCJ02000322">
    <property type="protein sequence ID" value="KAF5797924.1"/>
    <property type="molecule type" value="Genomic_DNA"/>
</dbReference>
<dbReference type="InterPro" id="IPR035513">
    <property type="entry name" value="Invertase/methylesterase_inhib"/>
</dbReference>
<dbReference type="GO" id="GO:0045490">
    <property type="term" value="P:pectin catabolic process"/>
    <property type="evidence" value="ECO:0007669"/>
    <property type="project" value="UniProtKB-UniPathway"/>
</dbReference>
<evidence type="ECO:0000313" key="17">
    <source>
        <dbReference type="EMBL" id="OTG10244.1"/>
    </source>
</evidence>
<dbReference type="Pfam" id="PF01095">
    <property type="entry name" value="Pectinesterase"/>
    <property type="match status" value="1"/>
</dbReference>
<feature type="compositionally biased region" description="Polar residues" evidence="13">
    <location>
        <begin position="390"/>
        <end position="400"/>
    </location>
</feature>
<dbReference type="SUPFAM" id="SSF101148">
    <property type="entry name" value="Plant invertase/pectin methylesterase inhibitor"/>
    <property type="match status" value="1"/>
</dbReference>
<comment type="function">
    <text evidence="11">Acts in the modification of cell walls via demethylesterification of cell wall pectin.</text>
</comment>
<evidence type="ECO:0000256" key="14">
    <source>
        <dbReference type="SAM" id="Phobius"/>
    </source>
</evidence>
<dbReference type="GO" id="GO:0042545">
    <property type="term" value="P:cell wall modification"/>
    <property type="evidence" value="ECO:0007669"/>
    <property type="project" value="InterPro"/>
</dbReference>
<dbReference type="PANTHER" id="PTHR31707">
    <property type="entry name" value="PECTINESTERASE"/>
    <property type="match status" value="1"/>
</dbReference>
<keyword evidence="6" id="KW-0063">Aspartyl esterase</keyword>
<dbReference type="CDD" id="cd15798">
    <property type="entry name" value="PMEI-like_3"/>
    <property type="match status" value="1"/>
</dbReference>
<dbReference type="SMART" id="SM00856">
    <property type="entry name" value="PMEI"/>
    <property type="match status" value="1"/>
</dbReference>
<keyword evidence="14" id="KW-0472">Membrane</keyword>
<name>A0A251TH81_HELAN</name>
<feature type="active site" evidence="12">
    <location>
        <position position="632"/>
    </location>
</feature>